<organism evidence="1 2">
    <name type="scientific">Microbacterium arabinogalactanolyticum</name>
    <dbReference type="NCBI Taxonomy" id="69365"/>
    <lineage>
        <taxon>Bacteria</taxon>
        <taxon>Bacillati</taxon>
        <taxon>Actinomycetota</taxon>
        <taxon>Actinomycetes</taxon>
        <taxon>Micrococcales</taxon>
        <taxon>Microbacteriaceae</taxon>
        <taxon>Microbacterium</taxon>
    </lineage>
</organism>
<protein>
    <submittedName>
        <fullName evidence="1">Uncharacterized protein</fullName>
    </submittedName>
</protein>
<name>A0ABQ5ND85_9MICO</name>
<reference evidence="1" key="1">
    <citation type="submission" date="2022-08" db="EMBL/GenBank/DDBJ databases">
        <title>Draft genome sequence of Microbacterium arabinogalactanolyticum JCM 9171.</title>
        <authorList>
            <person name="Fujita K."/>
            <person name="Ishiwata A."/>
            <person name="Fushinobu S."/>
        </authorList>
    </citation>
    <scope>NUCLEOTIDE SEQUENCE</scope>
    <source>
        <strain evidence="1">JCM 9171</strain>
    </source>
</reference>
<evidence type="ECO:0000313" key="1">
    <source>
        <dbReference type="EMBL" id="GLC83502.1"/>
    </source>
</evidence>
<proteinExistence type="predicted"/>
<dbReference type="Proteomes" id="UP001165068">
    <property type="component" value="Unassembled WGS sequence"/>
</dbReference>
<gene>
    <name evidence="1" type="ORF">MIAR_00900</name>
</gene>
<keyword evidence="2" id="KW-1185">Reference proteome</keyword>
<comment type="caution">
    <text evidence="1">The sequence shown here is derived from an EMBL/GenBank/DDBJ whole genome shotgun (WGS) entry which is preliminary data.</text>
</comment>
<dbReference type="EMBL" id="BRZC01000001">
    <property type="protein sequence ID" value="GLC83502.1"/>
    <property type="molecule type" value="Genomic_DNA"/>
</dbReference>
<evidence type="ECO:0000313" key="2">
    <source>
        <dbReference type="Proteomes" id="UP001165068"/>
    </source>
</evidence>
<sequence>MATPMAAQTSSVRVLRLAAGGTDPGYAIGGRRGPSGVRHLAVSRWCDVRMPGYVETRMPQSSGVRTHRSDS</sequence>
<accession>A0ABQ5ND85</accession>